<proteinExistence type="predicted"/>
<dbReference type="Proteomes" id="UP000196581">
    <property type="component" value="Unassembled WGS sequence"/>
</dbReference>
<evidence type="ECO:0000256" key="1">
    <source>
        <dbReference type="SAM" id="MobiDB-lite"/>
    </source>
</evidence>
<evidence type="ECO:0000313" key="3">
    <source>
        <dbReference type="Proteomes" id="UP000196581"/>
    </source>
</evidence>
<accession>A0A1X6XJY2</accession>
<dbReference type="EMBL" id="FWFF01000017">
    <property type="protein sequence ID" value="SLM99601.1"/>
    <property type="molecule type" value="Genomic_DNA"/>
</dbReference>
<feature type="compositionally biased region" description="Gly residues" evidence="1">
    <location>
        <begin position="212"/>
        <end position="221"/>
    </location>
</feature>
<organism evidence="2 3">
    <name type="scientific">Brevibacterium yomogidense</name>
    <dbReference type="NCBI Taxonomy" id="946573"/>
    <lineage>
        <taxon>Bacteria</taxon>
        <taxon>Bacillati</taxon>
        <taxon>Actinomycetota</taxon>
        <taxon>Actinomycetes</taxon>
        <taxon>Micrococcales</taxon>
        <taxon>Brevibacteriaceae</taxon>
        <taxon>Brevibacterium</taxon>
    </lineage>
</organism>
<dbReference type="AlphaFoldDB" id="A0A1X6XJY2"/>
<gene>
    <name evidence="2" type="ORF">FM105_11440</name>
</gene>
<evidence type="ECO:0000313" key="2">
    <source>
        <dbReference type="EMBL" id="SLM99601.1"/>
    </source>
</evidence>
<sequence length="231" mass="23872">MDETEWLEERDIPVVSQCVGRRALQTAAILAVAVIGLIGCGPPSPEDAERMRQEFVSELPDGLFSEAEAGANGFHGVVAEGADAVSVSEHAWRFIDDELGTVDLESPEGASLSVLREGADSQEHLAAAVGILLDDRIAPLVTDAEPATRVRLDIAPTGELSAGVTSEAQAELVDAFDATVSATEQAGLDATTVTGSTNAQEMPEVHATVEGPGYGTAGGARGLCPGRRGQP</sequence>
<feature type="region of interest" description="Disordered" evidence="1">
    <location>
        <begin position="208"/>
        <end position="231"/>
    </location>
</feature>
<keyword evidence="3" id="KW-1185">Reference proteome</keyword>
<protein>
    <submittedName>
        <fullName evidence="2">Uncharacterized protein</fullName>
    </submittedName>
</protein>
<name>A0A1X6XJY2_9MICO</name>
<dbReference type="RefSeq" id="WP_087008213.1">
    <property type="nucleotide sequence ID" value="NZ_FWFF01000017.1"/>
</dbReference>
<reference evidence="3" key="1">
    <citation type="submission" date="2017-02" db="EMBL/GenBank/DDBJ databases">
        <authorList>
            <person name="Dridi B."/>
        </authorList>
    </citation>
    <scope>NUCLEOTIDE SEQUENCE [LARGE SCALE GENOMIC DNA]</scope>
    <source>
        <strain evidence="3">B Co 03.10</strain>
    </source>
</reference>